<dbReference type="EC" id="3.4.24.-" evidence="11"/>
<dbReference type="GO" id="GO:0004222">
    <property type="term" value="F:metalloendopeptidase activity"/>
    <property type="evidence" value="ECO:0007669"/>
    <property type="project" value="InterPro"/>
</dbReference>
<organism evidence="13 14">
    <name type="scientific">Phaeocystidibacter luteus</name>
    <dbReference type="NCBI Taxonomy" id="911197"/>
    <lineage>
        <taxon>Bacteria</taxon>
        <taxon>Pseudomonadati</taxon>
        <taxon>Bacteroidota</taxon>
        <taxon>Flavobacteriia</taxon>
        <taxon>Flavobacteriales</taxon>
        <taxon>Phaeocystidibacteraceae</taxon>
        <taxon>Phaeocystidibacter</taxon>
    </lineage>
</organism>
<dbReference type="InterPro" id="IPR036034">
    <property type="entry name" value="PDZ_sf"/>
</dbReference>
<gene>
    <name evidence="13" type="primary">rseP</name>
    <name evidence="13" type="ORF">F8C67_07555</name>
</gene>
<keyword evidence="10 11" id="KW-0472">Membrane</keyword>
<evidence type="ECO:0000256" key="1">
    <source>
        <dbReference type="ARBA" id="ARBA00001947"/>
    </source>
</evidence>
<dbReference type="InterPro" id="IPR001478">
    <property type="entry name" value="PDZ"/>
</dbReference>
<evidence type="ECO:0000256" key="7">
    <source>
        <dbReference type="ARBA" id="ARBA00022833"/>
    </source>
</evidence>
<feature type="transmembrane region" description="Helical" evidence="11">
    <location>
        <begin position="366"/>
        <end position="389"/>
    </location>
</feature>
<dbReference type="PROSITE" id="PS50106">
    <property type="entry name" value="PDZ"/>
    <property type="match status" value="1"/>
</dbReference>
<keyword evidence="4 13" id="KW-0645">Protease</keyword>
<dbReference type="AlphaFoldDB" id="A0A6N6RI88"/>
<dbReference type="PANTHER" id="PTHR42837">
    <property type="entry name" value="REGULATOR OF SIGMA-E PROTEASE RSEP"/>
    <property type="match status" value="1"/>
</dbReference>
<accession>A0A6N6RI88</accession>
<dbReference type="OrthoDB" id="9782003at2"/>
<evidence type="ECO:0000256" key="5">
    <source>
        <dbReference type="ARBA" id="ARBA00022692"/>
    </source>
</evidence>
<evidence type="ECO:0000256" key="3">
    <source>
        <dbReference type="ARBA" id="ARBA00007931"/>
    </source>
</evidence>
<evidence type="ECO:0000256" key="2">
    <source>
        <dbReference type="ARBA" id="ARBA00004141"/>
    </source>
</evidence>
<proteinExistence type="inferred from homology"/>
<evidence type="ECO:0000256" key="8">
    <source>
        <dbReference type="ARBA" id="ARBA00022989"/>
    </source>
</evidence>
<feature type="transmembrane region" description="Helical" evidence="11">
    <location>
        <begin position="6"/>
        <end position="26"/>
    </location>
</feature>
<dbReference type="Proteomes" id="UP000468650">
    <property type="component" value="Unassembled WGS sequence"/>
</dbReference>
<evidence type="ECO:0000256" key="4">
    <source>
        <dbReference type="ARBA" id="ARBA00022670"/>
    </source>
</evidence>
<evidence type="ECO:0000256" key="9">
    <source>
        <dbReference type="ARBA" id="ARBA00023049"/>
    </source>
</evidence>
<dbReference type="SUPFAM" id="SSF50156">
    <property type="entry name" value="PDZ domain-like"/>
    <property type="match status" value="2"/>
</dbReference>
<evidence type="ECO:0000313" key="13">
    <source>
        <dbReference type="EMBL" id="KAB2810083.1"/>
    </source>
</evidence>
<dbReference type="InterPro" id="IPR008915">
    <property type="entry name" value="Peptidase_M50"/>
</dbReference>
<keyword evidence="6 11" id="KW-0378">Hydrolase</keyword>
<dbReference type="Gene3D" id="2.30.42.10">
    <property type="match status" value="2"/>
</dbReference>
<feature type="transmembrane region" description="Helical" evidence="11">
    <location>
        <begin position="101"/>
        <end position="122"/>
    </location>
</feature>
<dbReference type="EMBL" id="WBVO01000005">
    <property type="protein sequence ID" value="KAB2810083.1"/>
    <property type="molecule type" value="Genomic_DNA"/>
</dbReference>
<feature type="domain" description="PDZ" evidence="12">
    <location>
        <begin position="191"/>
        <end position="285"/>
    </location>
</feature>
<comment type="caution">
    <text evidence="13">The sequence shown here is derived from an EMBL/GenBank/DDBJ whole genome shotgun (WGS) entry which is preliminary data.</text>
</comment>
<evidence type="ECO:0000256" key="11">
    <source>
        <dbReference type="RuleBase" id="RU362031"/>
    </source>
</evidence>
<comment type="subcellular location">
    <subcellularLocation>
        <location evidence="2">Membrane</location>
        <topology evidence="2">Multi-pass membrane protein</topology>
    </subcellularLocation>
</comment>
<comment type="cofactor">
    <cofactor evidence="1 11">
        <name>Zn(2+)</name>
        <dbReference type="ChEBI" id="CHEBI:29105"/>
    </cofactor>
</comment>
<keyword evidence="14" id="KW-1185">Reference proteome</keyword>
<keyword evidence="8 11" id="KW-1133">Transmembrane helix</keyword>
<sequence>MLIQLAQFLAGLSLLIVLHELGHFIPAKLFKTRVEKFYLFFDYKFSLLKKKVGGTTYGIGWIPLGGYVKISGMVDESMDTEGLSKDPEPWEFRAKPGWQRLIILTGGVIVNFILAIVIYAGMMNYYGESYLPTENIKYGLEVSESLENAGFQNGDRILSIGGEKMERYSDLKLSLLVGLDEEILIDRNGQEVSLTMTDTTIGEIIESGGHSVTYRVPFVVDTVLADGPAAAAGFMNNDSIVAVNNESIVFFDQFKQALKESTNDTVQVGLYRNGEYMTLAVVPDSSKMIQLGPNRNPYKYFNMVDTTYSGWSAVEAGWNKATRQLGFYIKQFKIIFSPNTGAVKEIGGFRTMMNQYEENNWNWERFWGVTAFISIMLGFLNILPIPALDGGHVLFTLIEMATGKKPSIKFLEIAQTIGFFLLVALLIYANLNDFNVWDVFRD</sequence>
<keyword evidence="9 11" id="KW-0482">Metalloprotease</keyword>
<reference evidence="13 14" key="1">
    <citation type="submission" date="2019-09" db="EMBL/GenBank/DDBJ databases">
        <title>Genomes of family Cryomorphaceae.</title>
        <authorList>
            <person name="Bowman J.P."/>
        </authorList>
    </citation>
    <scope>NUCLEOTIDE SEQUENCE [LARGE SCALE GENOMIC DNA]</scope>
    <source>
        <strain evidence="13 14">LMG 25704</strain>
    </source>
</reference>
<dbReference type="GO" id="GO:0016020">
    <property type="term" value="C:membrane"/>
    <property type="evidence" value="ECO:0007669"/>
    <property type="project" value="UniProtKB-SubCell"/>
</dbReference>
<dbReference type="GO" id="GO:0006508">
    <property type="term" value="P:proteolysis"/>
    <property type="evidence" value="ECO:0007669"/>
    <property type="project" value="UniProtKB-KW"/>
</dbReference>
<dbReference type="InterPro" id="IPR004387">
    <property type="entry name" value="Pept_M50_Zn"/>
</dbReference>
<dbReference type="PANTHER" id="PTHR42837:SF2">
    <property type="entry name" value="MEMBRANE METALLOPROTEASE ARASP2, CHLOROPLASTIC-RELATED"/>
    <property type="match status" value="1"/>
</dbReference>
<dbReference type="RefSeq" id="WP_151667227.1">
    <property type="nucleotide sequence ID" value="NZ_WBVO01000005.1"/>
</dbReference>
<comment type="similarity">
    <text evidence="3 11">Belongs to the peptidase M50B family.</text>
</comment>
<dbReference type="CDD" id="cd06163">
    <property type="entry name" value="S2P-M50_PDZ_RseP-like"/>
    <property type="match status" value="1"/>
</dbReference>
<dbReference type="SMART" id="SM00228">
    <property type="entry name" value="PDZ"/>
    <property type="match status" value="1"/>
</dbReference>
<keyword evidence="7 11" id="KW-0862">Zinc</keyword>
<dbReference type="GO" id="GO:0046872">
    <property type="term" value="F:metal ion binding"/>
    <property type="evidence" value="ECO:0007669"/>
    <property type="project" value="UniProtKB-KW"/>
</dbReference>
<evidence type="ECO:0000256" key="10">
    <source>
        <dbReference type="ARBA" id="ARBA00023136"/>
    </source>
</evidence>
<keyword evidence="11" id="KW-0479">Metal-binding</keyword>
<evidence type="ECO:0000259" key="12">
    <source>
        <dbReference type="PROSITE" id="PS50106"/>
    </source>
</evidence>
<keyword evidence="5 11" id="KW-0812">Transmembrane</keyword>
<evidence type="ECO:0000256" key="6">
    <source>
        <dbReference type="ARBA" id="ARBA00022801"/>
    </source>
</evidence>
<dbReference type="Pfam" id="PF02163">
    <property type="entry name" value="Peptidase_M50"/>
    <property type="match status" value="1"/>
</dbReference>
<name>A0A6N6RI88_9FLAO</name>
<feature type="transmembrane region" description="Helical" evidence="11">
    <location>
        <begin position="410"/>
        <end position="431"/>
    </location>
</feature>
<evidence type="ECO:0000313" key="14">
    <source>
        <dbReference type="Proteomes" id="UP000468650"/>
    </source>
</evidence>
<dbReference type="NCBIfam" id="TIGR00054">
    <property type="entry name" value="RIP metalloprotease RseP"/>
    <property type="match status" value="1"/>
</dbReference>
<protein>
    <recommendedName>
        <fullName evidence="11">Zinc metalloprotease</fullName>
        <ecNumber evidence="11">3.4.24.-</ecNumber>
    </recommendedName>
</protein>